<dbReference type="InterPro" id="IPR001387">
    <property type="entry name" value="Cro/C1-type_HTH"/>
</dbReference>
<dbReference type="EMBL" id="VSSQ01006998">
    <property type="protein sequence ID" value="MPM34520.1"/>
    <property type="molecule type" value="Genomic_DNA"/>
</dbReference>
<reference evidence="3" key="1">
    <citation type="submission" date="2019-08" db="EMBL/GenBank/DDBJ databases">
        <authorList>
            <person name="Kucharzyk K."/>
            <person name="Murdoch R.W."/>
            <person name="Higgins S."/>
            <person name="Loffler F."/>
        </authorList>
    </citation>
    <scope>NUCLEOTIDE SEQUENCE</scope>
</reference>
<evidence type="ECO:0000256" key="1">
    <source>
        <dbReference type="SAM" id="MobiDB-lite"/>
    </source>
</evidence>
<dbReference type="SUPFAM" id="SSF47413">
    <property type="entry name" value="lambda repressor-like DNA-binding domains"/>
    <property type="match status" value="1"/>
</dbReference>
<accession>A0A644Z0W1</accession>
<feature type="region of interest" description="Disordered" evidence="1">
    <location>
        <begin position="143"/>
        <end position="164"/>
    </location>
</feature>
<protein>
    <recommendedName>
        <fullName evidence="2">HTH cro/C1-type domain-containing protein</fullName>
    </recommendedName>
</protein>
<sequence>MSVEDSANWLGITADAYASVETGELLLSLPQIESLALFLDCSFNSLVEGNSSSAQPKPDSTTNQELLSLRDRIIAVALKQHRLAQSLSISDLAAAAGISGAELTGYEEELQAIPYLHLEALLSALRVSTDEFFAQSGPLSLQHLSGQSTPAPESTPSPQAMPSPVLEGLSEDMLAFISKPVNRPYLELAMRLSKMEADKLRAIASSLLEITY</sequence>
<feature type="domain" description="HTH cro/C1-type" evidence="2">
    <location>
        <begin position="78"/>
        <end position="132"/>
    </location>
</feature>
<dbReference type="AlphaFoldDB" id="A0A644Z0W1"/>
<dbReference type="InterPro" id="IPR010982">
    <property type="entry name" value="Lambda_DNA-bd_dom_sf"/>
</dbReference>
<dbReference type="SMART" id="SM00530">
    <property type="entry name" value="HTH_XRE"/>
    <property type="match status" value="1"/>
</dbReference>
<feature type="compositionally biased region" description="Polar residues" evidence="1">
    <location>
        <begin position="143"/>
        <end position="152"/>
    </location>
</feature>
<evidence type="ECO:0000259" key="2">
    <source>
        <dbReference type="PROSITE" id="PS50943"/>
    </source>
</evidence>
<dbReference type="CDD" id="cd00093">
    <property type="entry name" value="HTH_XRE"/>
    <property type="match status" value="1"/>
</dbReference>
<dbReference type="GO" id="GO:0003677">
    <property type="term" value="F:DNA binding"/>
    <property type="evidence" value="ECO:0007669"/>
    <property type="project" value="InterPro"/>
</dbReference>
<name>A0A644Z0W1_9ZZZZ</name>
<comment type="caution">
    <text evidence="3">The sequence shown here is derived from an EMBL/GenBank/DDBJ whole genome shotgun (WGS) entry which is preliminary data.</text>
</comment>
<dbReference type="Gene3D" id="1.10.260.40">
    <property type="entry name" value="lambda repressor-like DNA-binding domains"/>
    <property type="match status" value="1"/>
</dbReference>
<gene>
    <name evidence="3" type="ORF">SDC9_81104</name>
</gene>
<organism evidence="3">
    <name type="scientific">bioreactor metagenome</name>
    <dbReference type="NCBI Taxonomy" id="1076179"/>
    <lineage>
        <taxon>unclassified sequences</taxon>
        <taxon>metagenomes</taxon>
        <taxon>ecological metagenomes</taxon>
    </lineage>
</organism>
<dbReference type="PROSITE" id="PS50943">
    <property type="entry name" value="HTH_CROC1"/>
    <property type="match status" value="1"/>
</dbReference>
<evidence type="ECO:0000313" key="3">
    <source>
        <dbReference type="EMBL" id="MPM34520.1"/>
    </source>
</evidence>
<dbReference type="Pfam" id="PF01381">
    <property type="entry name" value="HTH_3"/>
    <property type="match status" value="1"/>
</dbReference>
<proteinExistence type="predicted"/>